<dbReference type="Proteomes" id="UP000010931">
    <property type="component" value="Unassembled WGS sequence"/>
</dbReference>
<dbReference type="AlphaFoldDB" id="L7FAX6"/>
<protein>
    <submittedName>
        <fullName evidence="1">Uncharacterized protein</fullName>
    </submittedName>
</protein>
<comment type="caution">
    <text evidence="1">The sequence shown here is derived from an EMBL/GenBank/DDBJ whole genome shotgun (WGS) entry which is preliminary data.</text>
</comment>
<sequence length="49" mass="4896">LSDGLRSVAAGVGVGSVAKAAVAGTSSAPAATPVRTAIRSGRRMRRRDM</sequence>
<feature type="non-terminal residue" evidence="1">
    <location>
        <position position="1"/>
    </location>
</feature>
<keyword evidence="2" id="KW-1185">Reference proteome</keyword>
<gene>
    <name evidence="1" type="ORF">STRTUCAR8_03363</name>
</gene>
<organism evidence="1 2">
    <name type="scientific">Streptomyces turgidiscabies (strain Car8)</name>
    <dbReference type="NCBI Taxonomy" id="698760"/>
    <lineage>
        <taxon>Bacteria</taxon>
        <taxon>Bacillati</taxon>
        <taxon>Actinomycetota</taxon>
        <taxon>Actinomycetes</taxon>
        <taxon>Kitasatosporales</taxon>
        <taxon>Streptomycetaceae</taxon>
        <taxon>Streptomyces</taxon>
    </lineage>
</organism>
<proteinExistence type="predicted"/>
<evidence type="ECO:0000313" key="2">
    <source>
        <dbReference type="Proteomes" id="UP000010931"/>
    </source>
</evidence>
<evidence type="ECO:0000313" key="1">
    <source>
        <dbReference type="EMBL" id="ELP67815.1"/>
    </source>
</evidence>
<accession>L7FAX6</accession>
<reference evidence="1 2" key="1">
    <citation type="journal article" date="2011" name="Plasmid">
        <title>Streptomyces turgidiscabies Car8 contains a modular pathogenicity island that shares virulence genes with other actinobacterial plant pathogens.</title>
        <authorList>
            <person name="Huguet-Tapia J.C."/>
            <person name="Badger J.H."/>
            <person name="Loria R."/>
            <person name="Pettis G.S."/>
        </authorList>
    </citation>
    <scope>NUCLEOTIDE SEQUENCE [LARGE SCALE GENOMIC DNA]</scope>
    <source>
        <strain evidence="1 2">Car8</strain>
    </source>
</reference>
<name>L7FAX6_STRT8</name>
<dbReference type="EMBL" id="AEJB01000263">
    <property type="protein sequence ID" value="ELP67815.1"/>
    <property type="molecule type" value="Genomic_DNA"/>
</dbReference>